<keyword evidence="3" id="KW-1185">Reference proteome</keyword>
<feature type="compositionally biased region" description="Low complexity" evidence="1">
    <location>
        <begin position="1"/>
        <end position="27"/>
    </location>
</feature>
<protein>
    <submittedName>
        <fullName evidence="2">Uncharacterized protein</fullName>
    </submittedName>
</protein>
<gene>
    <name evidence="2" type="ORF">BQ4739_LOCUS10357</name>
</gene>
<sequence>MDQPQSQQQPQLQQQQQQRQQQQQQSQGPERIGLMVLDLPAQAAPFPVRFEREEDAQRWQLARQQAQLIAQLDNVEVHSDDDTPSTSDEEYEVYGRAGKYEAATAWLEDEGVFDSSDDIDVIPDSDSEYEELVEVV</sequence>
<dbReference type="AlphaFoldDB" id="A0A383VXD0"/>
<accession>A0A383VXD0</accession>
<dbReference type="Proteomes" id="UP000256970">
    <property type="component" value="Unassembled WGS sequence"/>
</dbReference>
<reference evidence="2 3" key="1">
    <citation type="submission" date="2016-10" db="EMBL/GenBank/DDBJ databases">
        <authorList>
            <person name="Cai Z."/>
        </authorList>
    </citation>
    <scope>NUCLEOTIDE SEQUENCE [LARGE SCALE GENOMIC DNA]</scope>
</reference>
<proteinExistence type="predicted"/>
<evidence type="ECO:0000256" key="1">
    <source>
        <dbReference type="SAM" id="MobiDB-lite"/>
    </source>
</evidence>
<organism evidence="2 3">
    <name type="scientific">Tetradesmus obliquus</name>
    <name type="common">Green alga</name>
    <name type="synonym">Acutodesmus obliquus</name>
    <dbReference type="NCBI Taxonomy" id="3088"/>
    <lineage>
        <taxon>Eukaryota</taxon>
        <taxon>Viridiplantae</taxon>
        <taxon>Chlorophyta</taxon>
        <taxon>core chlorophytes</taxon>
        <taxon>Chlorophyceae</taxon>
        <taxon>CS clade</taxon>
        <taxon>Sphaeropleales</taxon>
        <taxon>Scenedesmaceae</taxon>
        <taxon>Tetradesmus</taxon>
    </lineage>
</organism>
<name>A0A383VXD0_TETOB</name>
<evidence type="ECO:0000313" key="3">
    <source>
        <dbReference type="Proteomes" id="UP000256970"/>
    </source>
</evidence>
<evidence type="ECO:0000313" key="2">
    <source>
        <dbReference type="EMBL" id="SZX70117.1"/>
    </source>
</evidence>
<feature type="region of interest" description="Disordered" evidence="1">
    <location>
        <begin position="1"/>
        <end position="33"/>
    </location>
</feature>
<dbReference type="EMBL" id="FNXT01000972">
    <property type="protein sequence ID" value="SZX70117.1"/>
    <property type="molecule type" value="Genomic_DNA"/>
</dbReference>